<keyword evidence="4" id="KW-0720">Serine protease</keyword>
<dbReference type="SUPFAM" id="SSF52743">
    <property type="entry name" value="Subtilisin-like"/>
    <property type="match status" value="1"/>
</dbReference>
<dbReference type="CDD" id="cd00306">
    <property type="entry name" value="Peptidases_S8_S53"/>
    <property type="match status" value="1"/>
</dbReference>
<evidence type="ECO:0000256" key="4">
    <source>
        <dbReference type="ARBA" id="ARBA00022825"/>
    </source>
</evidence>
<dbReference type="Gene3D" id="3.40.50.200">
    <property type="entry name" value="Peptidase S8/S53 domain"/>
    <property type="match status" value="1"/>
</dbReference>
<comment type="caution">
    <text evidence="6">The sequence shown here is derived from an EMBL/GenBank/DDBJ whole genome shotgun (WGS) entry which is preliminary data.</text>
</comment>
<dbReference type="GO" id="GO:0006508">
    <property type="term" value="P:proteolysis"/>
    <property type="evidence" value="ECO:0007669"/>
    <property type="project" value="UniProtKB-KW"/>
</dbReference>
<accession>A0A3M6Q6V5</accession>
<evidence type="ECO:0000256" key="2">
    <source>
        <dbReference type="ARBA" id="ARBA00022670"/>
    </source>
</evidence>
<dbReference type="GO" id="GO:0004252">
    <property type="term" value="F:serine-type endopeptidase activity"/>
    <property type="evidence" value="ECO:0007669"/>
    <property type="project" value="InterPro"/>
</dbReference>
<dbReference type="InterPro" id="IPR000209">
    <property type="entry name" value="Peptidase_S8/S53_dom"/>
</dbReference>
<dbReference type="Proteomes" id="UP000267521">
    <property type="component" value="Unassembled WGS sequence"/>
</dbReference>
<dbReference type="Pfam" id="PF00082">
    <property type="entry name" value="Peptidase_S8"/>
    <property type="match status" value="1"/>
</dbReference>
<dbReference type="PROSITE" id="PS00138">
    <property type="entry name" value="SUBTILASE_SER"/>
    <property type="match status" value="1"/>
</dbReference>
<name>A0A3M6Q6V5_9BURK</name>
<dbReference type="GO" id="GO:0005615">
    <property type="term" value="C:extracellular space"/>
    <property type="evidence" value="ECO:0007669"/>
    <property type="project" value="TreeGrafter"/>
</dbReference>
<protein>
    <recommendedName>
        <fullName evidence="5">Peptidase S8/S53 domain-containing protein</fullName>
    </recommendedName>
</protein>
<keyword evidence="3" id="KW-0378">Hydrolase</keyword>
<dbReference type="InterPro" id="IPR050131">
    <property type="entry name" value="Peptidase_S8_subtilisin-like"/>
</dbReference>
<dbReference type="SUPFAM" id="SSF49785">
    <property type="entry name" value="Galactose-binding domain-like"/>
    <property type="match status" value="1"/>
</dbReference>
<evidence type="ECO:0000256" key="1">
    <source>
        <dbReference type="ARBA" id="ARBA00011073"/>
    </source>
</evidence>
<dbReference type="AlphaFoldDB" id="A0A3M6Q6V5"/>
<evidence type="ECO:0000259" key="5">
    <source>
        <dbReference type="Pfam" id="PF00082"/>
    </source>
</evidence>
<reference evidence="6 7" key="1">
    <citation type="submission" date="2018-10" db="EMBL/GenBank/DDBJ databases">
        <title>Comamonadaceae CDC group NO-1 genome sequencing and assembly.</title>
        <authorList>
            <person name="Bernier A.-M."/>
            <person name="Bernard K."/>
        </authorList>
    </citation>
    <scope>NUCLEOTIDE SEQUENCE [LARGE SCALE GENOMIC DNA]</scope>
    <source>
        <strain evidence="6 7">NML970147</strain>
    </source>
</reference>
<dbReference type="InterPro" id="IPR008979">
    <property type="entry name" value="Galactose-bd-like_sf"/>
</dbReference>
<evidence type="ECO:0000313" key="7">
    <source>
        <dbReference type="Proteomes" id="UP000267521"/>
    </source>
</evidence>
<sequence length="636" mass="70994">MMMRGGVSPLYFFAWRRSRIGMQFVEILFEVCMKKFVFAAFFSVSIPLGYAQPIWSDGSLHRSEIDIFAREKMYAVYLNPFLIREESEKMFRENKDKLKYSEVDWEEKFSSYLMNNDFSSGKKVVVARVLQAVNKSVVSRKVRVSNIVSAVVLPLNELEYDRVRKMPEVTLVNEIKNSEMEISSFPYYDYNGGGELVSWAKVAVNSDDGFSVFNPFYYVDVHPGALQSTSEYDVNVIYASAGAGDYSYHSSAIARIVGAKRNLIFSRGINPGQPLYLAATSPSFIFVVPAIEAAIHHADVRGVNAVLNISMNNGDEIAGDPYSTNPHDETGKTMLRASNRFLVTQSAGNAKPGHFNGDACPHVYNVDGAILDNDAILSVGAIDRTGDRMMDSINFYPGDYPTPIASRSGPCVDFYAPGGEIYAYVNQNNQLNFGSGTSYAAPIVAAIASRYGDTQTKPLVRESYVKSILMPTGYNDGGRPIKIPRYSTNPVGVLRHHPVIQAIAPVNNHRIGYIRDNNFFQRPEEFWTSSDNFGSFAVDLGQVRDVKGVRIVLETSSPGNNPVNFQVFGSSMALQNNPLNYYYFAPSVLIKNHTEPFQYERVPIFIPLNGNYRSLRIDGMNPTSWFAVVEVEVYGF</sequence>
<dbReference type="Gene3D" id="2.60.120.260">
    <property type="entry name" value="Galactose-binding domain-like"/>
    <property type="match status" value="1"/>
</dbReference>
<dbReference type="PANTHER" id="PTHR43806">
    <property type="entry name" value="PEPTIDASE S8"/>
    <property type="match status" value="1"/>
</dbReference>
<keyword evidence="2" id="KW-0645">Protease</keyword>
<gene>
    <name evidence="6" type="ORF">EBQ26_06440</name>
</gene>
<dbReference type="InterPro" id="IPR036852">
    <property type="entry name" value="Peptidase_S8/S53_dom_sf"/>
</dbReference>
<proteinExistence type="inferred from homology"/>
<feature type="domain" description="Peptidase S8/S53" evidence="5">
    <location>
        <begin position="206"/>
        <end position="451"/>
    </location>
</feature>
<organism evidence="6 7">
    <name type="scientific">Allofranklinella schreckenbergeri</name>
    <dbReference type="NCBI Taxonomy" id="1076744"/>
    <lineage>
        <taxon>Bacteria</taxon>
        <taxon>Pseudomonadati</taxon>
        <taxon>Pseudomonadota</taxon>
        <taxon>Betaproteobacteria</taxon>
        <taxon>Burkholderiales</taxon>
        <taxon>Comamonadaceae</taxon>
        <taxon>Allofranklinella</taxon>
    </lineage>
</organism>
<evidence type="ECO:0000313" key="6">
    <source>
        <dbReference type="EMBL" id="RMW98933.1"/>
    </source>
</evidence>
<comment type="similarity">
    <text evidence="1">Belongs to the peptidase S8 family.</text>
</comment>
<evidence type="ECO:0000256" key="3">
    <source>
        <dbReference type="ARBA" id="ARBA00022801"/>
    </source>
</evidence>
<dbReference type="InterPro" id="IPR023828">
    <property type="entry name" value="Peptidase_S8_Ser-AS"/>
</dbReference>
<dbReference type="EMBL" id="RDQM01000006">
    <property type="protein sequence ID" value="RMW98933.1"/>
    <property type="molecule type" value="Genomic_DNA"/>
</dbReference>
<dbReference type="PANTHER" id="PTHR43806:SF11">
    <property type="entry name" value="CEREVISIN-RELATED"/>
    <property type="match status" value="1"/>
</dbReference>